<dbReference type="STRING" id="56216.A0A1A6HP51"/>
<dbReference type="EMBL" id="LZPO01017427">
    <property type="protein sequence ID" value="OBS80218.1"/>
    <property type="molecule type" value="Genomic_DNA"/>
</dbReference>
<proteinExistence type="predicted"/>
<organism evidence="2 3">
    <name type="scientific">Neotoma lepida</name>
    <name type="common">Desert woodrat</name>
    <dbReference type="NCBI Taxonomy" id="56216"/>
    <lineage>
        <taxon>Eukaryota</taxon>
        <taxon>Metazoa</taxon>
        <taxon>Chordata</taxon>
        <taxon>Craniata</taxon>
        <taxon>Vertebrata</taxon>
        <taxon>Euteleostomi</taxon>
        <taxon>Mammalia</taxon>
        <taxon>Eutheria</taxon>
        <taxon>Euarchontoglires</taxon>
        <taxon>Glires</taxon>
        <taxon>Rodentia</taxon>
        <taxon>Myomorpha</taxon>
        <taxon>Muroidea</taxon>
        <taxon>Cricetidae</taxon>
        <taxon>Neotominae</taxon>
        <taxon>Neotoma</taxon>
    </lineage>
</organism>
<dbReference type="AlphaFoldDB" id="A0A1A6HP51"/>
<feature type="region of interest" description="Disordered" evidence="1">
    <location>
        <begin position="99"/>
        <end position="148"/>
    </location>
</feature>
<keyword evidence="3" id="KW-1185">Reference proteome</keyword>
<feature type="non-terminal residue" evidence="2">
    <location>
        <position position="148"/>
    </location>
</feature>
<sequence>MEDQPPSPDANAEEEGVGLRVPSGYSVPVPCGYAVPSNLPLLLPAYSSPVVIRAESVEEEVHDVFTSSGDQGSQEGSALARWAADPANTAWMENEMIYDDVENGEEGGNSSLEYGWSSSEFESYEEQSDSECKNGIPRSFLRSSHKKQ</sequence>
<protein>
    <submittedName>
        <fullName evidence="2">Uncharacterized protein</fullName>
    </submittedName>
</protein>
<evidence type="ECO:0000256" key="1">
    <source>
        <dbReference type="SAM" id="MobiDB-lite"/>
    </source>
</evidence>
<evidence type="ECO:0000313" key="3">
    <source>
        <dbReference type="Proteomes" id="UP000092124"/>
    </source>
</evidence>
<gene>
    <name evidence="2" type="ORF">A6R68_21582</name>
</gene>
<dbReference type="Proteomes" id="UP000092124">
    <property type="component" value="Unassembled WGS sequence"/>
</dbReference>
<accession>A0A1A6HP51</accession>
<evidence type="ECO:0000313" key="2">
    <source>
        <dbReference type="EMBL" id="OBS80218.1"/>
    </source>
</evidence>
<comment type="caution">
    <text evidence="2">The sequence shown here is derived from an EMBL/GenBank/DDBJ whole genome shotgun (WGS) entry which is preliminary data.</text>
</comment>
<feature type="compositionally biased region" description="Low complexity" evidence="1">
    <location>
        <begin position="108"/>
        <end position="121"/>
    </location>
</feature>
<dbReference type="OrthoDB" id="28697at2759"/>
<reference evidence="2 3" key="1">
    <citation type="submission" date="2016-06" db="EMBL/GenBank/DDBJ databases">
        <title>The Draft Genome Sequence and Annotation of the Desert Woodrat Neotoma lepida.</title>
        <authorList>
            <person name="Campbell M."/>
            <person name="Oakeson K.F."/>
            <person name="Yandell M."/>
            <person name="Halpert J.R."/>
            <person name="Dearing D."/>
        </authorList>
    </citation>
    <scope>NUCLEOTIDE SEQUENCE [LARGE SCALE GENOMIC DNA]</scope>
    <source>
        <strain evidence="2">417</strain>
        <tissue evidence="2">Liver</tissue>
    </source>
</reference>
<name>A0A1A6HP51_NEOLE</name>